<evidence type="ECO:0000313" key="1">
    <source>
        <dbReference type="EnsemblPlants" id="AVESA.00010b.r2.1DG0127860.1.CDS.1"/>
    </source>
</evidence>
<name>A0ACD5TTY4_AVESA</name>
<keyword evidence="2" id="KW-1185">Reference proteome</keyword>
<reference evidence="1" key="2">
    <citation type="submission" date="2025-09" db="UniProtKB">
        <authorList>
            <consortium name="EnsemblPlants"/>
        </authorList>
    </citation>
    <scope>IDENTIFICATION</scope>
</reference>
<dbReference type="Proteomes" id="UP001732700">
    <property type="component" value="Chromosome 1D"/>
</dbReference>
<proteinExistence type="predicted"/>
<dbReference type="EnsemblPlants" id="AVESA.00010b.r2.1DG0127860.1">
    <property type="protein sequence ID" value="AVESA.00010b.r2.1DG0127860.1.CDS.1"/>
    <property type="gene ID" value="AVESA.00010b.r2.1DG0127860"/>
</dbReference>
<protein>
    <submittedName>
        <fullName evidence="1">Uncharacterized protein</fullName>
    </submittedName>
</protein>
<accession>A0ACD5TTY4</accession>
<evidence type="ECO:0000313" key="2">
    <source>
        <dbReference type="Proteomes" id="UP001732700"/>
    </source>
</evidence>
<reference evidence="1" key="1">
    <citation type="submission" date="2021-05" db="EMBL/GenBank/DDBJ databases">
        <authorList>
            <person name="Scholz U."/>
            <person name="Mascher M."/>
            <person name="Fiebig A."/>
        </authorList>
    </citation>
    <scope>NUCLEOTIDE SEQUENCE [LARGE SCALE GENOMIC DNA]</scope>
</reference>
<organism evidence="1 2">
    <name type="scientific">Avena sativa</name>
    <name type="common">Oat</name>
    <dbReference type="NCBI Taxonomy" id="4498"/>
    <lineage>
        <taxon>Eukaryota</taxon>
        <taxon>Viridiplantae</taxon>
        <taxon>Streptophyta</taxon>
        <taxon>Embryophyta</taxon>
        <taxon>Tracheophyta</taxon>
        <taxon>Spermatophyta</taxon>
        <taxon>Magnoliopsida</taxon>
        <taxon>Liliopsida</taxon>
        <taxon>Poales</taxon>
        <taxon>Poaceae</taxon>
        <taxon>BOP clade</taxon>
        <taxon>Pooideae</taxon>
        <taxon>Poodae</taxon>
        <taxon>Poeae</taxon>
        <taxon>Poeae Chloroplast Group 1 (Aveneae type)</taxon>
        <taxon>Aveninae</taxon>
        <taxon>Avena</taxon>
    </lineage>
</organism>
<sequence>MEHDDEEAPQALPEPPGAVAVLLLGRCGRHPAQPLAGVCSSCLTERLSSVGSPAHQEIVEVDDATPTRAHADRDHEGEGSVSGADHQGKLRKTLMLLFQMDDSEDAARPPPEPRDPQSSSQAEEPPAETGGAKSKRVSWLRSILPKRGTRRAGRNKEEEEPPRPSVAGSVAGGGDATPQVERKASFRRSCEWMVCREPPHARGSSMEPPRHSWDGSMVGRALACSFACLDEPSDGVTRVRHSNADDGVTRIRHSNADESVTENRKGAAESRNGGNSADLGGEAEANTNERHSFRARGGNGTGPEMSVSGVGRRRSNRWSRVWDRSITSPLKEFVRKGEHALDRSFSESRKETRRCKDRDPTDAVDSEIQSGRNNGLVSGRASQSSTRSSQGTANGDAQNFRTGWLKNKESRIGRSRSVHYTSPGNLDNGMLRFYLTPMRSNRSANRGRRRSSRLFSRGLFGFV</sequence>